<dbReference type="GO" id="GO:0006281">
    <property type="term" value="P:DNA repair"/>
    <property type="evidence" value="ECO:0007669"/>
    <property type="project" value="InterPro"/>
</dbReference>
<evidence type="ECO:0000313" key="9">
    <source>
        <dbReference type="Proteomes" id="UP000094892"/>
    </source>
</evidence>
<dbReference type="GeneID" id="77215521"/>
<dbReference type="SMART" id="SM00278">
    <property type="entry name" value="HhH1"/>
    <property type="match status" value="2"/>
</dbReference>
<gene>
    <name evidence="6" type="ORF">LPJSA22_01965</name>
    <name evidence="5" type="ORF">NAB2_0398</name>
    <name evidence="4" type="ORF">Nizo2260_2168</name>
</gene>
<organism evidence="6 9">
    <name type="scientific">Lactiplantibacillus plantarum</name>
    <name type="common">Lactobacillus plantarum</name>
    <dbReference type="NCBI Taxonomy" id="1590"/>
    <lineage>
        <taxon>Bacteria</taxon>
        <taxon>Bacillati</taxon>
        <taxon>Bacillota</taxon>
        <taxon>Bacilli</taxon>
        <taxon>Lactobacillales</taxon>
        <taxon>Lactobacillaceae</taxon>
        <taxon>Lactiplantibacillus</taxon>
    </lineage>
</organism>
<reference evidence="6 9" key="2">
    <citation type="submission" date="2016-08" db="EMBL/GenBank/DDBJ databases">
        <title>Genome sequencing of Lactobacillus plantarum JSA22, isolated from fermented soybean paste.</title>
        <authorList>
            <person name="Choi H.S."/>
        </authorList>
    </citation>
    <scope>NUCLEOTIDE SEQUENCE [LARGE SCALE GENOMIC DNA]</scope>
    <source>
        <strain evidence="6 9">JSA22</strain>
    </source>
</reference>
<dbReference type="EMBL" id="MCOL01000001">
    <property type="protein sequence ID" value="ODO61985.1"/>
    <property type="molecule type" value="Genomic_DNA"/>
</dbReference>
<dbReference type="InterPro" id="IPR010994">
    <property type="entry name" value="RuvA_2-like"/>
</dbReference>
<feature type="domain" description="Helix-hairpin-helix DNA-binding motif class 1" evidence="3">
    <location>
        <begin position="219"/>
        <end position="238"/>
    </location>
</feature>
<keyword evidence="4" id="KW-0675">Receptor</keyword>
<evidence type="ECO:0000313" key="8">
    <source>
        <dbReference type="Proteomes" id="UP000076989"/>
    </source>
</evidence>
<evidence type="ECO:0000313" key="5">
    <source>
        <dbReference type="EMBL" id="KZV06129.1"/>
    </source>
</evidence>
<dbReference type="EMBL" id="LUXO01000008">
    <property type="protein sequence ID" value="KZV06129.1"/>
    <property type="molecule type" value="Genomic_DNA"/>
</dbReference>
<comment type="caution">
    <text evidence="6">The sequence shown here is derived from an EMBL/GenBank/DDBJ whole genome shotgun (WGS) entry which is preliminary data.</text>
</comment>
<dbReference type="GO" id="GO:0015628">
    <property type="term" value="P:protein secretion by the type II secretion system"/>
    <property type="evidence" value="ECO:0007669"/>
    <property type="project" value="TreeGrafter"/>
</dbReference>
<feature type="domain" description="Helix-hairpin-helix DNA-binding motif class 1" evidence="3">
    <location>
        <begin position="189"/>
        <end position="208"/>
    </location>
</feature>
<evidence type="ECO:0000313" key="7">
    <source>
        <dbReference type="Proteomes" id="UP000076872"/>
    </source>
</evidence>
<dbReference type="RefSeq" id="WP_013355671.1">
    <property type="nucleotide sequence ID" value="NZ_AP028145.1"/>
</dbReference>
<feature type="transmembrane region" description="Helical" evidence="2">
    <location>
        <begin position="12"/>
        <end position="31"/>
    </location>
</feature>
<keyword evidence="2" id="KW-0472">Membrane</keyword>
<proteinExistence type="predicted"/>
<name>A0A0R2G9M5_LACPN</name>
<dbReference type="PATRIC" id="fig|1590.166.peg.3332"/>
<dbReference type="Proteomes" id="UP000094892">
    <property type="component" value="Unassembled WGS sequence"/>
</dbReference>
<sequence length="241" mass="25333">MIDWIKLLKIHWRIVGGVTAVIIILITGWALSQLKQPQPAGTDNLLAHSFNSTSMGGASRTSANADQPATSTQPSNATPSPARPTGASSPGYVDIKGAVNKPGLYQVTASMRVADVIQLAQGMQPQADARQINLAAKVTDQQVIYVPAKGEQAPAVAPPVVQSTGPTGGTPTSDHAATDKVNLNTADVAALQTLSGIGQKKAEKIIDYRQQHGNFKTIDDLKNVSGFGEKTVAKYKDQLTV</sequence>
<feature type="region of interest" description="Disordered" evidence="1">
    <location>
        <begin position="157"/>
        <end position="177"/>
    </location>
</feature>
<feature type="compositionally biased region" description="Low complexity" evidence="1">
    <location>
        <begin position="158"/>
        <end position="173"/>
    </location>
</feature>
<dbReference type="InterPro" id="IPR003583">
    <property type="entry name" value="Hlx-hairpin-Hlx_DNA-bd_motif"/>
</dbReference>
<dbReference type="InterPro" id="IPR051675">
    <property type="entry name" value="Endo/Exo/Phosphatase_dom_1"/>
</dbReference>
<evidence type="ECO:0000313" key="6">
    <source>
        <dbReference type="EMBL" id="ODO61985.1"/>
    </source>
</evidence>
<dbReference type="Pfam" id="PF10531">
    <property type="entry name" value="SLBB"/>
    <property type="match status" value="1"/>
</dbReference>
<dbReference type="Proteomes" id="UP000076872">
    <property type="component" value="Unassembled WGS sequence"/>
</dbReference>
<reference evidence="7 8" key="1">
    <citation type="submission" date="2016-03" db="EMBL/GenBank/DDBJ databases">
        <title>Comparative genomics of 54 Lactobacillus plantarum strains reveals genomic uncoupling from niche constraints.</title>
        <authorList>
            <person name="Martino M.E."/>
        </authorList>
    </citation>
    <scope>NUCLEOTIDE SEQUENCE [LARGE SCALE GENOMIC DNA]</scope>
    <source>
        <strain evidence="5 7">NAB2</strain>
        <strain evidence="4 8">Nizo2260</strain>
    </source>
</reference>
<dbReference type="GO" id="GO:0015627">
    <property type="term" value="C:type II protein secretion system complex"/>
    <property type="evidence" value="ECO:0007669"/>
    <property type="project" value="TreeGrafter"/>
</dbReference>
<dbReference type="PANTHER" id="PTHR21180:SF32">
    <property type="entry name" value="ENDONUCLEASE_EXONUCLEASE_PHOSPHATASE FAMILY DOMAIN-CONTAINING PROTEIN 1"/>
    <property type="match status" value="1"/>
</dbReference>
<evidence type="ECO:0000256" key="1">
    <source>
        <dbReference type="SAM" id="MobiDB-lite"/>
    </source>
</evidence>
<dbReference type="InterPro" id="IPR004509">
    <property type="entry name" value="Competence_ComEA_HhH"/>
</dbReference>
<accession>A0A0R2G9M5</accession>
<keyword evidence="2" id="KW-0812">Transmembrane</keyword>
<evidence type="ECO:0000313" key="4">
    <source>
        <dbReference type="EMBL" id="KZU02527.1"/>
    </source>
</evidence>
<feature type="region of interest" description="Disordered" evidence="1">
    <location>
        <begin position="45"/>
        <end position="94"/>
    </location>
</feature>
<evidence type="ECO:0000256" key="2">
    <source>
        <dbReference type="SAM" id="Phobius"/>
    </source>
</evidence>
<protein>
    <submittedName>
        <fullName evidence="6">ComE operon protein</fullName>
    </submittedName>
    <submittedName>
        <fullName evidence="4">Late competence protein ComEA DNA receptor</fullName>
    </submittedName>
</protein>
<dbReference type="EMBL" id="LUWI01000029">
    <property type="protein sequence ID" value="KZU02527.1"/>
    <property type="molecule type" value="Genomic_DNA"/>
</dbReference>
<dbReference type="InterPro" id="IPR019554">
    <property type="entry name" value="Soluble_ligand-bd"/>
</dbReference>
<evidence type="ECO:0000259" key="3">
    <source>
        <dbReference type="SMART" id="SM00278"/>
    </source>
</evidence>
<dbReference type="Proteomes" id="UP000076989">
    <property type="component" value="Unassembled WGS sequence"/>
</dbReference>
<feature type="compositionally biased region" description="Polar residues" evidence="1">
    <location>
        <begin position="49"/>
        <end position="79"/>
    </location>
</feature>
<dbReference type="NCBIfam" id="TIGR00426">
    <property type="entry name" value="competence protein ComEA helix-hairpin-helix repeat region"/>
    <property type="match status" value="1"/>
</dbReference>
<keyword evidence="2" id="KW-1133">Transmembrane helix</keyword>
<dbReference type="GO" id="GO:0003677">
    <property type="term" value="F:DNA binding"/>
    <property type="evidence" value="ECO:0007669"/>
    <property type="project" value="InterPro"/>
</dbReference>
<dbReference type="Pfam" id="PF12836">
    <property type="entry name" value="HHH_3"/>
    <property type="match status" value="1"/>
</dbReference>
<dbReference type="Gene3D" id="1.10.150.280">
    <property type="entry name" value="AF1531-like domain"/>
    <property type="match status" value="1"/>
</dbReference>
<dbReference type="PANTHER" id="PTHR21180">
    <property type="entry name" value="ENDONUCLEASE/EXONUCLEASE/PHOSPHATASE FAMILY DOMAIN-CONTAINING PROTEIN 1"/>
    <property type="match status" value="1"/>
</dbReference>
<dbReference type="AlphaFoldDB" id="A0A0R2G9M5"/>
<dbReference type="SUPFAM" id="SSF47781">
    <property type="entry name" value="RuvA domain 2-like"/>
    <property type="match status" value="1"/>
</dbReference>
<dbReference type="Gene3D" id="3.10.560.10">
    <property type="entry name" value="Outer membrane lipoprotein wza domain like"/>
    <property type="match status" value="1"/>
</dbReference>